<reference evidence="1" key="1">
    <citation type="journal article" date="2014" name="Int. J. Syst. Evol. Microbiol.">
        <title>Complete genome sequence of Corynebacterium casei LMG S-19264T (=DSM 44701T), isolated from a smear-ripened cheese.</title>
        <authorList>
            <consortium name="US DOE Joint Genome Institute (JGI-PGF)"/>
            <person name="Walter F."/>
            <person name="Albersmeier A."/>
            <person name="Kalinowski J."/>
            <person name="Ruckert C."/>
        </authorList>
    </citation>
    <scope>NUCLEOTIDE SEQUENCE</scope>
    <source>
        <strain evidence="1">CGMCC 1.12919</strain>
    </source>
</reference>
<organism evidence="1 2">
    <name type="scientific">Chelatococcus reniformis</name>
    <dbReference type="NCBI Taxonomy" id="1494448"/>
    <lineage>
        <taxon>Bacteria</taxon>
        <taxon>Pseudomonadati</taxon>
        <taxon>Pseudomonadota</taxon>
        <taxon>Alphaproteobacteria</taxon>
        <taxon>Hyphomicrobiales</taxon>
        <taxon>Chelatococcaceae</taxon>
        <taxon>Chelatococcus</taxon>
    </lineage>
</organism>
<protein>
    <submittedName>
        <fullName evidence="1">Uncharacterized protein</fullName>
    </submittedName>
</protein>
<accession>A0A916U402</accession>
<dbReference type="AlphaFoldDB" id="A0A916U402"/>
<evidence type="ECO:0000313" key="1">
    <source>
        <dbReference type="EMBL" id="GGC56516.1"/>
    </source>
</evidence>
<proteinExistence type="predicted"/>
<dbReference type="Proteomes" id="UP000637002">
    <property type="component" value="Unassembled WGS sequence"/>
</dbReference>
<keyword evidence="2" id="KW-1185">Reference proteome</keyword>
<reference evidence="1" key="2">
    <citation type="submission" date="2020-09" db="EMBL/GenBank/DDBJ databases">
        <authorList>
            <person name="Sun Q."/>
            <person name="Zhou Y."/>
        </authorList>
    </citation>
    <scope>NUCLEOTIDE SEQUENCE</scope>
    <source>
        <strain evidence="1">CGMCC 1.12919</strain>
    </source>
</reference>
<dbReference type="EMBL" id="BMGG01000002">
    <property type="protein sequence ID" value="GGC56516.1"/>
    <property type="molecule type" value="Genomic_DNA"/>
</dbReference>
<comment type="caution">
    <text evidence="1">The sequence shown here is derived from an EMBL/GenBank/DDBJ whole genome shotgun (WGS) entry which is preliminary data.</text>
</comment>
<sequence length="59" mass="7060">MEHDNERRARREPRRHIELRPKTTRIWTELTKVPQTAGALLDWRSDRGPIERRQASDGI</sequence>
<name>A0A916U402_9HYPH</name>
<gene>
    <name evidence="1" type="ORF">GCM10010994_14310</name>
</gene>
<evidence type="ECO:0000313" key="2">
    <source>
        <dbReference type="Proteomes" id="UP000637002"/>
    </source>
</evidence>